<comment type="caution">
    <text evidence="1">The sequence shown here is derived from an EMBL/GenBank/DDBJ whole genome shotgun (WGS) entry which is preliminary data.</text>
</comment>
<proteinExistence type="predicted"/>
<protein>
    <submittedName>
        <fullName evidence="1">Uncharacterized protein</fullName>
    </submittedName>
</protein>
<reference evidence="1 2" key="1">
    <citation type="journal article" date="2019" name="Genome Biol. Evol.">
        <title>Insights into the evolution of the New World diploid cottons (Gossypium, subgenus Houzingenia) based on genome sequencing.</title>
        <authorList>
            <person name="Grover C.E."/>
            <person name="Arick M.A. 2nd"/>
            <person name="Thrash A."/>
            <person name="Conover J.L."/>
            <person name="Sanders W.S."/>
            <person name="Peterson D.G."/>
            <person name="Frelichowski J.E."/>
            <person name="Scheffler J.A."/>
            <person name="Scheffler B.E."/>
            <person name="Wendel J.F."/>
        </authorList>
    </citation>
    <scope>NUCLEOTIDE SEQUENCE [LARGE SCALE GENOMIC DNA]</scope>
    <source>
        <strain evidence="1">4</strain>
        <tissue evidence="1">Leaf</tissue>
    </source>
</reference>
<name>A0A7J8Z8K4_9ROSI</name>
<evidence type="ECO:0000313" key="2">
    <source>
        <dbReference type="Proteomes" id="UP000593574"/>
    </source>
</evidence>
<accession>A0A7J8Z8K4</accession>
<dbReference type="EMBL" id="JABEZV010000003">
    <property type="protein sequence ID" value="MBA0707930.1"/>
    <property type="molecule type" value="Genomic_DNA"/>
</dbReference>
<dbReference type="Proteomes" id="UP000593574">
    <property type="component" value="Unassembled WGS sequence"/>
</dbReference>
<keyword evidence="2" id="KW-1185">Reference proteome</keyword>
<gene>
    <name evidence="1" type="ORF">Golax_019937</name>
</gene>
<dbReference type="AlphaFoldDB" id="A0A7J8Z8K4"/>
<organism evidence="1 2">
    <name type="scientific">Gossypium laxum</name>
    <dbReference type="NCBI Taxonomy" id="34288"/>
    <lineage>
        <taxon>Eukaryota</taxon>
        <taxon>Viridiplantae</taxon>
        <taxon>Streptophyta</taxon>
        <taxon>Embryophyta</taxon>
        <taxon>Tracheophyta</taxon>
        <taxon>Spermatophyta</taxon>
        <taxon>Magnoliopsida</taxon>
        <taxon>eudicotyledons</taxon>
        <taxon>Gunneridae</taxon>
        <taxon>Pentapetalae</taxon>
        <taxon>rosids</taxon>
        <taxon>malvids</taxon>
        <taxon>Malvales</taxon>
        <taxon>Malvaceae</taxon>
        <taxon>Malvoideae</taxon>
        <taxon>Gossypium</taxon>
    </lineage>
</organism>
<evidence type="ECO:0000313" key="1">
    <source>
        <dbReference type="EMBL" id="MBA0707930.1"/>
    </source>
</evidence>
<sequence length="82" mass="9183">MGGFYKDLEASSSSIITRNNKGLIMGATCSWNRNIAFVEATEAMTAVQEGFIRKRDVRWVEEGPPVIQRAVVAEESDWCRTT</sequence>